<comment type="caution">
    <text evidence="2">The sequence shown here is derived from an EMBL/GenBank/DDBJ whole genome shotgun (WGS) entry which is preliminary data.</text>
</comment>
<gene>
    <name evidence="2" type="ORF">PHET_11631</name>
</gene>
<dbReference type="AlphaFoldDB" id="A0A8J4SYR5"/>
<dbReference type="Proteomes" id="UP000748531">
    <property type="component" value="Unassembled WGS sequence"/>
</dbReference>
<keyword evidence="1" id="KW-1133">Transmembrane helix</keyword>
<protein>
    <submittedName>
        <fullName evidence="2">Transmembrane protein</fullName>
    </submittedName>
</protein>
<feature type="transmembrane region" description="Helical" evidence="1">
    <location>
        <begin position="106"/>
        <end position="123"/>
    </location>
</feature>
<accession>A0A8J4SYR5</accession>
<name>A0A8J4SYR5_9TREM</name>
<proteinExistence type="predicted"/>
<dbReference type="EMBL" id="LUCH01018762">
    <property type="protein sequence ID" value="KAF5394381.1"/>
    <property type="molecule type" value="Genomic_DNA"/>
</dbReference>
<evidence type="ECO:0000256" key="1">
    <source>
        <dbReference type="SAM" id="Phobius"/>
    </source>
</evidence>
<evidence type="ECO:0000313" key="3">
    <source>
        <dbReference type="Proteomes" id="UP000748531"/>
    </source>
</evidence>
<feature type="transmembrane region" description="Helical" evidence="1">
    <location>
        <begin position="33"/>
        <end position="54"/>
    </location>
</feature>
<feature type="transmembrane region" description="Helical" evidence="1">
    <location>
        <begin position="66"/>
        <end position="94"/>
    </location>
</feature>
<reference evidence="2" key="1">
    <citation type="submission" date="2019-05" db="EMBL/GenBank/DDBJ databases">
        <title>Annotation for the trematode Paragonimus heterotremus.</title>
        <authorList>
            <person name="Choi Y.-J."/>
        </authorList>
    </citation>
    <scope>NUCLEOTIDE SEQUENCE</scope>
    <source>
        <strain evidence="2">LC</strain>
    </source>
</reference>
<evidence type="ECO:0000313" key="2">
    <source>
        <dbReference type="EMBL" id="KAF5394381.1"/>
    </source>
</evidence>
<keyword evidence="1 2" id="KW-0812">Transmembrane</keyword>
<organism evidence="2 3">
    <name type="scientific">Paragonimus heterotremus</name>
    <dbReference type="NCBI Taxonomy" id="100268"/>
    <lineage>
        <taxon>Eukaryota</taxon>
        <taxon>Metazoa</taxon>
        <taxon>Spiralia</taxon>
        <taxon>Lophotrochozoa</taxon>
        <taxon>Platyhelminthes</taxon>
        <taxon>Trematoda</taxon>
        <taxon>Digenea</taxon>
        <taxon>Plagiorchiida</taxon>
        <taxon>Troglotremata</taxon>
        <taxon>Troglotrematidae</taxon>
        <taxon>Paragonimus</taxon>
    </lineage>
</organism>
<keyword evidence="3" id="KW-1185">Reference proteome</keyword>
<sequence length="404" mass="45314">MRMAAMWVSRDSGMLKAEQRERKLHMVSVANKWLVVNLLAELCIIIELKVLPFFQLFGIPKRFLPFYWKFGIALLVVSAISAFYHLCTICRALIYLNLRDSKRRKFYKLLLITGLVLSTAPSPNVSPGRKLYGPTMFSNLAPSFESSHSKGGFFSHSVSGACDYLKSNSASPSRGDPSPGSWNTSNAVLCSPLWDKTTTHSSSSTSNTIGSVSLLNIALSPIAGPPLFPDSCQASGLDNPVSSITSNSIRSNTWSSPLWTSAQSPSYQYQLSCTPPASPKRGMLDDQPSFRSSILSTSICSHKHSQSDVGFGDSRYCRQYNKEQPTERAAEEYWEEHQVTGACLEQYTMDLRKWLHGTIFRRLVDEITAVNRHLRETYGEETVIGCRFAVVIRLFLFFEWIERN</sequence>
<keyword evidence="1" id="KW-0472">Membrane</keyword>
<dbReference type="OrthoDB" id="509821at2759"/>